<dbReference type="EMBL" id="JACIDM010000001">
    <property type="protein sequence ID" value="MBB4081891.1"/>
    <property type="molecule type" value="Genomic_DNA"/>
</dbReference>
<dbReference type="PANTHER" id="PTHR36394:SF1">
    <property type="entry name" value="OS01G0277700 PROTEIN"/>
    <property type="match status" value="1"/>
</dbReference>
<sequence length="219" mass="22882">MSPSDLAQPLLLSLLGTGFVTAFLHAALPTHWLPFVLVGRAQRWSLPRVLGAVTAAGLAHIVTTAAVGGLIVMAGLALDQWISGLLPHLSAVLLFLFGAFYLARATLRGPQLAGGPQIELPEPAVSHAAAFWGLVAMMAISPGEVLLPIYLSQAAEGAMVLGVLTLAFAAGTIAGMAVFTLLARAGWSVLRLERWARYEGAVLGIALICIGLLVVMHQH</sequence>
<keyword evidence="3" id="KW-1185">Reference proteome</keyword>
<keyword evidence="1" id="KW-1133">Transmembrane helix</keyword>
<feature type="transmembrane region" description="Helical" evidence="1">
    <location>
        <begin position="85"/>
        <end position="103"/>
    </location>
</feature>
<evidence type="ECO:0000256" key="1">
    <source>
        <dbReference type="SAM" id="Phobius"/>
    </source>
</evidence>
<reference evidence="2 3" key="1">
    <citation type="submission" date="2020-08" db="EMBL/GenBank/DDBJ databases">
        <title>Genomic Encyclopedia of Type Strains, Phase IV (KMG-IV): sequencing the most valuable type-strain genomes for metagenomic binning, comparative biology and taxonomic classification.</title>
        <authorList>
            <person name="Goeker M."/>
        </authorList>
    </citation>
    <scope>NUCLEOTIDE SEQUENCE [LARGE SCALE GENOMIC DNA]</scope>
    <source>
        <strain evidence="2 3">DSM 23960</strain>
    </source>
</reference>
<keyword evidence="1" id="KW-0472">Membrane</keyword>
<feature type="transmembrane region" description="Helical" evidence="1">
    <location>
        <begin position="158"/>
        <end position="183"/>
    </location>
</feature>
<comment type="caution">
    <text evidence="2">The sequence shown here is derived from an EMBL/GenBank/DDBJ whole genome shotgun (WGS) entry which is preliminary data.</text>
</comment>
<dbReference type="RefSeq" id="WP_183203010.1">
    <property type="nucleotide sequence ID" value="NZ_BAAAER010000004.1"/>
</dbReference>
<dbReference type="Proteomes" id="UP000529946">
    <property type="component" value="Unassembled WGS sequence"/>
</dbReference>
<organism evidence="2 3">
    <name type="scientific">Brevundimonas lenta</name>
    <dbReference type="NCBI Taxonomy" id="424796"/>
    <lineage>
        <taxon>Bacteria</taxon>
        <taxon>Pseudomonadati</taxon>
        <taxon>Pseudomonadota</taxon>
        <taxon>Alphaproteobacteria</taxon>
        <taxon>Caulobacterales</taxon>
        <taxon>Caulobacteraceae</taxon>
        <taxon>Brevundimonas</taxon>
    </lineage>
</organism>
<feature type="transmembrane region" description="Helical" evidence="1">
    <location>
        <begin position="195"/>
        <end position="216"/>
    </location>
</feature>
<evidence type="ECO:0000313" key="2">
    <source>
        <dbReference type="EMBL" id="MBB4081891.1"/>
    </source>
</evidence>
<dbReference type="AlphaFoldDB" id="A0A7W6JB67"/>
<name>A0A7W6JB67_9CAUL</name>
<protein>
    <submittedName>
        <fullName evidence="2">Uncharacterized protein</fullName>
    </submittedName>
</protein>
<evidence type="ECO:0000313" key="3">
    <source>
        <dbReference type="Proteomes" id="UP000529946"/>
    </source>
</evidence>
<gene>
    <name evidence="2" type="ORF">GGR12_000730</name>
</gene>
<dbReference type="PANTHER" id="PTHR36394">
    <property type="entry name" value="OS01G0277700 PROTEIN"/>
    <property type="match status" value="1"/>
</dbReference>
<accession>A0A7W6JB67</accession>
<feature type="transmembrane region" description="Helical" evidence="1">
    <location>
        <begin position="129"/>
        <end position="151"/>
    </location>
</feature>
<proteinExistence type="predicted"/>
<feature type="transmembrane region" description="Helical" evidence="1">
    <location>
        <begin position="50"/>
        <end position="78"/>
    </location>
</feature>
<keyword evidence="1" id="KW-0812">Transmembrane</keyword>